<evidence type="ECO:0000256" key="1">
    <source>
        <dbReference type="SAM" id="MobiDB-lite"/>
    </source>
</evidence>
<evidence type="ECO:0000313" key="2">
    <source>
        <dbReference type="EMBL" id="ELW66233.1"/>
    </source>
</evidence>
<gene>
    <name evidence="2" type="ORF">TREES_T100014786</name>
</gene>
<reference evidence="3" key="1">
    <citation type="submission" date="2012-07" db="EMBL/GenBank/DDBJ databases">
        <title>Genome of the Chinese tree shrew, a rising model animal genetically related to primates.</title>
        <authorList>
            <person name="Zhang G."/>
            <person name="Fan Y."/>
            <person name="Yao Y."/>
            <person name="Huang Z."/>
        </authorList>
    </citation>
    <scope>NUCLEOTIDE SEQUENCE [LARGE SCALE GENOMIC DNA]</scope>
</reference>
<feature type="compositionally biased region" description="Polar residues" evidence="1">
    <location>
        <begin position="74"/>
        <end position="90"/>
    </location>
</feature>
<dbReference type="Proteomes" id="UP000011518">
    <property type="component" value="Unassembled WGS sequence"/>
</dbReference>
<feature type="region of interest" description="Disordered" evidence="1">
    <location>
        <begin position="15"/>
        <end position="41"/>
    </location>
</feature>
<dbReference type="InParanoid" id="L9KU50"/>
<keyword evidence="3" id="KW-1185">Reference proteome</keyword>
<sequence>MPWVWERPSLHAAGDAGLMEHPGRTDGVLEPPHLPSHAGVSAISSCEKKLFRAKVTGHGEMPPGAAAWGKPHAQTGQAATAGSHQSSDSPRQGLRPSVGPKARDPLPSPRVVSFGRDIPTLKPTLERAAVQQGDRVLLRIFRSQAQSDTQPSRCSNLTYLHQRTQMTRRHLPGPADWACTASCSQRGLVTRTQREPREVAALPKATEQSWVLSSGLLQFREVPSSIWRSPVASSLDLEPLWKSLCHGERQRPVTKARNCPRLRKPILSPGPGSQCFDPAGAKGSAGMRKEELGDAPLELEPTFLATSETLLMPRDGGRFLLDHEAISPPRGTITSQGSPCTPALAVPRLCCAGPVSAHNAPLFLEHMAPSLRMW</sequence>
<protein>
    <submittedName>
        <fullName evidence="2">Uncharacterized protein</fullName>
    </submittedName>
</protein>
<reference evidence="3" key="2">
    <citation type="journal article" date="2013" name="Nat. Commun.">
        <title>Genome of the Chinese tree shrew.</title>
        <authorList>
            <person name="Fan Y."/>
            <person name="Huang Z.Y."/>
            <person name="Cao C.C."/>
            <person name="Chen C.S."/>
            <person name="Chen Y.X."/>
            <person name="Fan D.D."/>
            <person name="He J."/>
            <person name="Hou H.L."/>
            <person name="Hu L."/>
            <person name="Hu X.T."/>
            <person name="Jiang X.T."/>
            <person name="Lai R."/>
            <person name="Lang Y.S."/>
            <person name="Liang B."/>
            <person name="Liao S.G."/>
            <person name="Mu D."/>
            <person name="Ma Y.Y."/>
            <person name="Niu Y.Y."/>
            <person name="Sun X.Q."/>
            <person name="Xia J.Q."/>
            <person name="Xiao J."/>
            <person name="Xiong Z.Q."/>
            <person name="Xu L."/>
            <person name="Yang L."/>
            <person name="Zhang Y."/>
            <person name="Zhao W."/>
            <person name="Zhao X.D."/>
            <person name="Zheng Y.T."/>
            <person name="Zhou J.M."/>
            <person name="Zhu Y.B."/>
            <person name="Zhang G.J."/>
            <person name="Wang J."/>
            <person name="Yao Y.G."/>
        </authorList>
    </citation>
    <scope>NUCLEOTIDE SEQUENCE [LARGE SCALE GENOMIC DNA]</scope>
</reference>
<accession>L9KU50</accession>
<dbReference type="EMBL" id="KB320659">
    <property type="protein sequence ID" value="ELW66233.1"/>
    <property type="molecule type" value="Genomic_DNA"/>
</dbReference>
<evidence type="ECO:0000313" key="3">
    <source>
        <dbReference type="Proteomes" id="UP000011518"/>
    </source>
</evidence>
<feature type="region of interest" description="Disordered" evidence="1">
    <location>
        <begin position="57"/>
        <end position="117"/>
    </location>
</feature>
<organism evidence="2 3">
    <name type="scientific">Tupaia chinensis</name>
    <name type="common">Chinese tree shrew</name>
    <name type="synonym">Tupaia belangeri chinensis</name>
    <dbReference type="NCBI Taxonomy" id="246437"/>
    <lineage>
        <taxon>Eukaryota</taxon>
        <taxon>Metazoa</taxon>
        <taxon>Chordata</taxon>
        <taxon>Craniata</taxon>
        <taxon>Vertebrata</taxon>
        <taxon>Euteleostomi</taxon>
        <taxon>Mammalia</taxon>
        <taxon>Eutheria</taxon>
        <taxon>Euarchontoglires</taxon>
        <taxon>Scandentia</taxon>
        <taxon>Tupaiidae</taxon>
        <taxon>Tupaia</taxon>
    </lineage>
</organism>
<name>L9KU50_TUPCH</name>
<dbReference type="AlphaFoldDB" id="L9KU50"/>
<proteinExistence type="predicted"/>